<dbReference type="PANTHER" id="PTHR43130:SF3">
    <property type="entry name" value="HTH-TYPE TRANSCRIPTIONAL REGULATOR RV1931C"/>
    <property type="match status" value="1"/>
</dbReference>
<evidence type="ECO:0000256" key="1">
    <source>
        <dbReference type="ARBA" id="ARBA00023015"/>
    </source>
</evidence>
<dbReference type="Gene3D" id="3.40.50.880">
    <property type="match status" value="1"/>
</dbReference>
<dbReference type="InterPro" id="IPR002818">
    <property type="entry name" value="DJ-1/PfpI"/>
</dbReference>
<keyword evidence="1" id="KW-0805">Transcription regulation</keyword>
<sequence length="327" mass="35856">MAPTPHDIGLLLLPSCSHLALGAVVEPLFIANWLTGRSLYRWRTLSLDGRTVRTASQLPIPVDAGIADTAEFDALYVLASFDVKRLTRDRGLKAWLRRVARHGATIAAIETACEVVAAAGLLDGRKVAVHWDNLQGFAESHPQCRAVAELYTASPGRLTCAGHSAILDMMLHGIAVEHGPALAAEIAAHLMLPSLRKGEDSQPAPGIKARKTADPVLDRALALMEKSIEEPIACSAIARRIGVTSRQLQRLFARELETTPVRHYQSLRLSRAHALLQQTDLSVTEIAVSAGFNSLEHFCRLYRRQFACRPRDDRRQSVAAPVLRRRA</sequence>
<organism evidence="4 5">
    <name type="scientific">Dongia sedimenti</name>
    <dbReference type="NCBI Taxonomy" id="3064282"/>
    <lineage>
        <taxon>Bacteria</taxon>
        <taxon>Pseudomonadati</taxon>
        <taxon>Pseudomonadota</taxon>
        <taxon>Alphaproteobacteria</taxon>
        <taxon>Rhodospirillales</taxon>
        <taxon>Dongiaceae</taxon>
        <taxon>Dongia</taxon>
    </lineage>
</organism>
<proteinExistence type="predicted"/>
<dbReference type="Pfam" id="PF12833">
    <property type="entry name" value="HTH_18"/>
    <property type="match status" value="1"/>
</dbReference>
<dbReference type="SMART" id="SM00342">
    <property type="entry name" value="HTH_ARAC"/>
    <property type="match status" value="1"/>
</dbReference>
<dbReference type="SUPFAM" id="SSF52317">
    <property type="entry name" value="Class I glutamine amidotransferase-like"/>
    <property type="match status" value="1"/>
</dbReference>
<keyword evidence="5" id="KW-1185">Reference proteome</keyword>
<dbReference type="CDD" id="cd03136">
    <property type="entry name" value="GATase1_AraC_ArgR_like"/>
    <property type="match status" value="1"/>
</dbReference>
<protein>
    <submittedName>
        <fullName evidence="4">GlxA family transcriptional regulator</fullName>
    </submittedName>
</protein>
<reference evidence="5" key="1">
    <citation type="submission" date="2023-08" db="EMBL/GenBank/DDBJ databases">
        <title>Rhodospirillaceae gen. nov., a novel taxon isolated from the Yangtze River Yuezi River estuary sludge.</title>
        <authorList>
            <person name="Ruan L."/>
        </authorList>
    </citation>
    <scope>NUCLEOTIDE SEQUENCE [LARGE SCALE GENOMIC DNA]</scope>
    <source>
        <strain evidence="5">R-7</strain>
    </source>
</reference>
<dbReference type="Gene3D" id="1.10.10.60">
    <property type="entry name" value="Homeodomain-like"/>
    <property type="match status" value="1"/>
</dbReference>
<gene>
    <name evidence="4" type="ORF">Q8A70_15670</name>
</gene>
<keyword evidence="2" id="KW-0804">Transcription</keyword>
<dbReference type="InterPro" id="IPR029062">
    <property type="entry name" value="Class_I_gatase-like"/>
</dbReference>
<dbReference type="InterPro" id="IPR009057">
    <property type="entry name" value="Homeodomain-like_sf"/>
</dbReference>
<dbReference type="RefSeq" id="WP_379956786.1">
    <property type="nucleotide sequence ID" value="NZ_JAUYVI010000005.1"/>
</dbReference>
<comment type="caution">
    <text evidence="4">The sequence shown here is derived from an EMBL/GenBank/DDBJ whole genome shotgun (WGS) entry which is preliminary data.</text>
</comment>
<dbReference type="InterPro" id="IPR052158">
    <property type="entry name" value="INH-QAR"/>
</dbReference>
<dbReference type="PANTHER" id="PTHR43130">
    <property type="entry name" value="ARAC-FAMILY TRANSCRIPTIONAL REGULATOR"/>
    <property type="match status" value="1"/>
</dbReference>
<feature type="domain" description="HTH araC/xylS-type" evidence="3">
    <location>
        <begin position="218"/>
        <end position="316"/>
    </location>
</feature>
<evidence type="ECO:0000259" key="3">
    <source>
        <dbReference type="PROSITE" id="PS01124"/>
    </source>
</evidence>
<accession>A0ABU0YN49</accession>
<dbReference type="Pfam" id="PF01965">
    <property type="entry name" value="DJ-1_PfpI"/>
    <property type="match status" value="1"/>
</dbReference>
<dbReference type="EMBL" id="JAUYVI010000005">
    <property type="protein sequence ID" value="MDQ7249126.1"/>
    <property type="molecule type" value="Genomic_DNA"/>
</dbReference>
<evidence type="ECO:0000256" key="2">
    <source>
        <dbReference type="ARBA" id="ARBA00023163"/>
    </source>
</evidence>
<dbReference type="SUPFAM" id="SSF46689">
    <property type="entry name" value="Homeodomain-like"/>
    <property type="match status" value="2"/>
</dbReference>
<evidence type="ECO:0000313" key="4">
    <source>
        <dbReference type="EMBL" id="MDQ7249126.1"/>
    </source>
</evidence>
<dbReference type="Proteomes" id="UP001230156">
    <property type="component" value="Unassembled WGS sequence"/>
</dbReference>
<evidence type="ECO:0000313" key="5">
    <source>
        <dbReference type="Proteomes" id="UP001230156"/>
    </source>
</evidence>
<dbReference type="InterPro" id="IPR018060">
    <property type="entry name" value="HTH_AraC"/>
</dbReference>
<name>A0ABU0YN49_9PROT</name>
<dbReference type="PROSITE" id="PS01124">
    <property type="entry name" value="HTH_ARAC_FAMILY_2"/>
    <property type="match status" value="1"/>
</dbReference>